<protein>
    <submittedName>
        <fullName evidence="3">STAS domain-containing protein</fullName>
    </submittedName>
</protein>
<dbReference type="InterPro" id="IPR052746">
    <property type="entry name" value="MlaB_ABC_Transporter"/>
</dbReference>
<evidence type="ECO:0000313" key="3">
    <source>
        <dbReference type="EMBL" id="MCS4555976.1"/>
    </source>
</evidence>
<dbReference type="Pfam" id="PF13466">
    <property type="entry name" value="STAS_2"/>
    <property type="match status" value="1"/>
</dbReference>
<name>A0ABT2FL75_9GAMM</name>
<reference evidence="4" key="1">
    <citation type="submission" date="2023-07" db="EMBL/GenBank/DDBJ databases">
        <title>Shewanella mangrovi sp. nov., an acetaldehyde- degrading bacterium isolated from mangrove sediment.</title>
        <authorList>
            <person name="Liu Y."/>
        </authorList>
    </citation>
    <scope>NUCLEOTIDE SEQUENCE [LARGE SCALE GENOMIC DNA]</scope>
    <source>
        <strain evidence="4">C32</strain>
    </source>
</reference>
<dbReference type="PANTHER" id="PTHR35849:SF2">
    <property type="entry name" value="BLR2341 PROTEIN"/>
    <property type="match status" value="1"/>
</dbReference>
<dbReference type="SUPFAM" id="SSF52091">
    <property type="entry name" value="SpoIIaa-like"/>
    <property type="match status" value="1"/>
</dbReference>
<dbReference type="Gene3D" id="3.30.750.24">
    <property type="entry name" value="STAS domain"/>
    <property type="match status" value="1"/>
</dbReference>
<keyword evidence="1" id="KW-0812">Transmembrane</keyword>
<gene>
    <name evidence="3" type="ORF">L9G74_05950</name>
</gene>
<sequence>MLTHHQAAGIDTVSFAGEMTIYDIENLATAFMPLIGQASNLVVDLKEVTEIDSSGAQLLMMARLERQRLDKAFSLVNHSVAVVNLFKLLGLLNWFDDPVLLSGDA</sequence>
<dbReference type="PANTHER" id="PTHR35849">
    <property type="entry name" value="BLR2341 PROTEIN"/>
    <property type="match status" value="1"/>
</dbReference>
<accession>A0ABT2FL75</accession>
<keyword evidence="1" id="KW-0472">Membrane</keyword>
<dbReference type="InterPro" id="IPR058548">
    <property type="entry name" value="MlaB-like_STAS"/>
</dbReference>
<proteinExistence type="predicted"/>
<dbReference type="Proteomes" id="UP001201549">
    <property type="component" value="Unassembled WGS sequence"/>
</dbReference>
<keyword evidence="4" id="KW-1185">Reference proteome</keyword>
<organism evidence="3 4">
    <name type="scientific">Shewanella electrica</name>
    <dbReference type="NCBI Taxonomy" id="515560"/>
    <lineage>
        <taxon>Bacteria</taxon>
        <taxon>Pseudomonadati</taxon>
        <taxon>Pseudomonadota</taxon>
        <taxon>Gammaproteobacteria</taxon>
        <taxon>Alteromonadales</taxon>
        <taxon>Shewanellaceae</taxon>
        <taxon>Shewanella</taxon>
    </lineage>
</organism>
<dbReference type="RefSeq" id="WP_238895384.1">
    <property type="nucleotide sequence ID" value="NZ_JAKOGG010000003.1"/>
</dbReference>
<feature type="domain" description="STAS" evidence="2">
    <location>
        <begin position="1"/>
        <end position="105"/>
    </location>
</feature>
<feature type="transmembrane region" description="Helical" evidence="1">
    <location>
        <begin position="72"/>
        <end position="95"/>
    </location>
</feature>
<evidence type="ECO:0000259" key="2">
    <source>
        <dbReference type="PROSITE" id="PS50801"/>
    </source>
</evidence>
<evidence type="ECO:0000313" key="4">
    <source>
        <dbReference type="Proteomes" id="UP001201549"/>
    </source>
</evidence>
<dbReference type="InterPro" id="IPR002645">
    <property type="entry name" value="STAS_dom"/>
</dbReference>
<comment type="caution">
    <text evidence="3">The sequence shown here is derived from an EMBL/GenBank/DDBJ whole genome shotgun (WGS) entry which is preliminary data.</text>
</comment>
<dbReference type="CDD" id="cd07043">
    <property type="entry name" value="STAS_anti-anti-sigma_factors"/>
    <property type="match status" value="1"/>
</dbReference>
<dbReference type="PROSITE" id="PS50801">
    <property type="entry name" value="STAS"/>
    <property type="match status" value="1"/>
</dbReference>
<evidence type="ECO:0000256" key="1">
    <source>
        <dbReference type="SAM" id="Phobius"/>
    </source>
</evidence>
<keyword evidence="1" id="KW-1133">Transmembrane helix</keyword>
<dbReference type="InterPro" id="IPR036513">
    <property type="entry name" value="STAS_dom_sf"/>
</dbReference>
<dbReference type="EMBL" id="JAKOGG010000003">
    <property type="protein sequence ID" value="MCS4555976.1"/>
    <property type="molecule type" value="Genomic_DNA"/>
</dbReference>